<dbReference type="SUPFAM" id="SSF55073">
    <property type="entry name" value="Nucleotide cyclase"/>
    <property type="match status" value="1"/>
</dbReference>
<dbReference type="Pfam" id="PF13641">
    <property type="entry name" value="Glyco_tranf_2_3"/>
    <property type="match status" value="1"/>
</dbReference>
<evidence type="ECO:0000256" key="3">
    <source>
        <dbReference type="ARBA" id="ARBA00022679"/>
    </source>
</evidence>
<dbReference type="Proteomes" id="UP001596241">
    <property type="component" value="Unassembled WGS sequence"/>
</dbReference>
<evidence type="ECO:0000256" key="2">
    <source>
        <dbReference type="ARBA" id="ARBA00022676"/>
    </source>
</evidence>
<evidence type="ECO:0000256" key="7">
    <source>
        <dbReference type="SAM" id="MobiDB-lite"/>
    </source>
</evidence>
<dbReference type="RefSeq" id="WP_386461110.1">
    <property type="nucleotide sequence ID" value="NZ_JBHSPW010000013.1"/>
</dbReference>
<proteinExistence type="predicted"/>
<evidence type="ECO:0000259" key="9">
    <source>
        <dbReference type="SMART" id="SM00267"/>
    </source>
</evidence>
<dbReference type="GO" id="GO:0016757">
    <property type="term" value="F:glycosyltransferase activity"/>
    <property type="evidence" value="ECO:0007669"/>
    <property type="project" value="UniProtKB-KW"/>
</dbReference>
<evidence type="ECO:0000256" key="1">
    <source>
        <dbReference type="ARBA" id="ARBA00004141"/>
    </source>
</evidence>
<keyword evidence="2 10" id="KW-0328">Glycosyltransferase</keyword>
<name>A0ABW1FNY1_9ACTN</name>
<sequence length="801" mass="87062">MLTSHPAPTSPPVAGAPTPPPDAPPAVAPPDAPTHHTTGHVLLVGAPGPRRDRLTHTLTATGHTVRHAPPGGLAHHVGQAPPHAAVALDPGEGDAAPGDGPAPEPRPALDVVREIRTAPAGRALPLIVVGAADVAAVLRHGADDCVPEALAPAELAARIEAKLRRVPVPVENLLLDPRTGLYSHRHFRAELDRELRRPAAGRSGGALAVVAVAEMAALETRLGPRVRREVAERLAGVAERLGAACDRFGWDEDGQLLMLLPGVDEDTARRALERFATTVAGTRFVVADEHVRLTPAIGWLPLAACPDADRGPRRAADAATEALRHRDLRPVRHAAWMRGAEHRRPRRTLGSLLRPPLSALSPALSLLLGVGVPYVLYRQTHALGWELGSAMYWVVVAGLVLSALLIVVECLFSLDADVRPEKPGAPYPPASAVIAAYLPNEAATLVETVESFLRLEYPGELEIVLAYNTPHPLPVEDTLREIARRDPRLVLLPVAGSTSKAQNVNAAVTRVRGEFVGIFDADHHPAPTAFRDAWHWLSNGYDVVQGHCVIRNGDSSRIARLVAVEFEAIYAVSHPGRTRLYGFGLFGGSNGFWRTDLLARTRMHGSMLTEDIDATLRALGEGARFAVDRTLISRELAPTTATALWNQRTRWAQGWLQVTLKHLWRALRSPVLTVRQKCGLFVLLGWREVQPWLTLQILPVLLYACWRAGGPTHLDWAVPIGVLATLLTLSAGPVQALFARRLAVPEIRRRTPWFWSYFAVSTVLYSHFKNIVARQSHLKEALGDRQWRVTPRAAARAVARR</sequence>
<gene>
    <name evidence="10" type="ORF">ACFP3M_25305</name>
</gene>
<evidence type="ECO:0000256" key="8">
    <source>
        <dbReference type="SAM" id="Phobius"/>
    </source>
</evidence>
<keyword evidence="4 8" id="KW-0812">Transmembrane</keyword>
<evidence type="ECO:0000256" key="5">
    <source>
        <dbReference type="ARBA" id="ARBA00022989"/>
    </source>
</evidence>
<feature type="transmembrane region" description="Helical" evidence="8">
    <location>
        <begin position="352"/>
        <end position="377"/>
    </location>
</feature>
<feature type="transmembrane region" description="Helical" evidence="8">
    <location>
        <begin position="389"/>
        <end position="412"/>
    </location>
</feature>
<dbReference type="CDD" id="cd06423">
    <property type="entry name" value="CESA_like"/>
    <property type="match status" value="1"/>
</dbReference>
<dbReference type="InterPro" id="IPR029787">
    <property type="entry name" value="Nucleotide_cyclase"/>
</dbReference>
<evidence type="ECO:0000256" key="4">
    <source>
        <dbReference type="ARBA" id="ARBA00022692"/>
    </source>
</evidence>
<reference evidence="11" key="1">
    <citation type="journal article" date="2019" name="Int. J. Syst. Evol. Microbiol.">
        <title>The Global Catalogue of Microorganisms (GCM) 10K type strain sequencing project: providing services to taxonomists for standard genome sequencing and annotation.</title>
        <authorList>
            <consortium name="The Broad Institute Genomics Platform"/>
            <consortium name="The Broad Institute Genome Sequencing Center for Infectious Disease"/>
            <person name="Wu L."/>
            <person name="Ma J."/>
        </authorList>
    </citation>
    <scope>NUCLEOTIDE SEQUENCE [LARGE SCALE GENOMIC DNA]</scope>
    <source>
        <strain evidence="11">CGMCC 1.15809</strain>
    </source>
</reference>
<dbReference type="InterPro" id="IPR029044">
    <property type="entry name" value="Nucleotide-diphossugar_trans"/>
</dbReference>
<dbReference type="SUPFAM" id="SSF53448">
    <property type="entry name" value="Nucleotide-diphospho-sugar transferases"/>
    <property type="match status" value="1"/>
</dbReference>
<feature type="domain" description="GGDEF" evidence="9">
    <location>
        <begin position="156"/>
        <end position="333"/>
    </location>
</feature>
<evidence type="ECO:0000313" key="11">
    <source>
        <dbReference type="Proteomes" id="UP001596241"/>
    </source>
</evidence>
<dbReference type="Gene3D" id="6.10.250.690">
    <property type="match status" value="1"/>
</dbReference>
<dbReference type="SMART" id="SM00267">
    <property type="entry name" value="GGDEF"/>
    <property type="match status" value="1"/>
</dbReference>
<organism evidence="10 11">
    <name type="scientific">Streptomyces ramulosus</name>
    <dbReference type="NCBI Taxonomy" id="47762"/>
    <lineage>
        <taxon>Bacteria</taxon>
        <taxon>Bacillati</taxon>
        <taxon>Actinomycetota</taxon>
        <taxon>Actinomycetes</taxon>
        <taxon>Kitasatosporales</taxon>
        <taxon>Streptomycetaceae</taxon>
        <taxon>Streptomyces</taxon>
    </lineage>
</organism>
<dbReference type="PANTHER" id="PTHR43867">
    <property type="entry name" value="CELLULOSE SYNTHASE CATALYTIC SUBUNIT A [UDP-FORMING]"/>
    <property type="match status" value="1"/>
</dbReference>
<dbReference type="SUPFAM" id="SSF52172">
    <property type="entry name" value="CheY-like"/>
    <property type="match status" value="1"/>
</dbReference>
<dbReference type="InterPro" id="IPR000160">
    <property type="entry name" value="GGDEF_dom"/>
</dbReference>
<dbReference type="EMBL" id="JBHSPW010000013">
    <property type="protein sequence ID" value="MFC5896116.1"/>
    <property type="molecule type" value="Genomic_DNA"/>
</dbReference>
<dbReference type="Gene3D" id="3.30.70.270">
    <property type="match status" value="1"/>
</dbReference>
<feature type="region of interest" description="Disordered" evidence="7">
    <location>
        <begin position="1"/>
        <end position="51"/>
    </location>
</feature>
<dbReference type="PANTHER" id="PTHR43867:SF2">
    <property type="entry name" value="CELLULOSE SYNTHASE CATALYTIC SUBUNIT A [UDP-FORMING]"/>
    <property type="match status" value="1"/>
</dbReference>
<keyword evidence="6 8" id="KW-0472">Membrane</keyword>
<dbReference type="Gene3D" id="3.90.550.10">
    <property type="entry name" value="Spore Coat Polysaccharide Biosynthesis Protein SpsA, Chain A"/>
    <property type="match status" value="1"/>
</dbReference>
<dbReference type="InterPro" id="IPR050321">
    <property type="entry name" value="Glycosyltr_2/OpgH_subfam"/>
</dbReference>
<dbReference type="InterPro" id="IPR011006">
    <property type="entry name" value="CheY-like_superfamily"/>
</dbReference>
<evidence type="ECO:0000256" key="6">
    <source>
        <dbReference type="ARBA" id="ARBA00023136"/>
    </source>
</evidence>
<protein>
    <submittedName>
        <fullName evidence="10">Glycosyltransferase</fullName>
        <ecNumber evidence="10">2.4.-.-</ecNumber>
    </submittedName>
</protein>
<dbReference type="EC" id="2.4.-.-" evidence="10"/>
<keyword evidence="11" id="KW-1185">Reference proteome</keyword>
<comment type="subcellular location">
    <subcellularLocation>
        <location evidence="1">Membrane</location>
        <topology evidence="1">Multi-pass membrane protein</topology>
    </subcellularLocation>
</comment>
<comment type="caution">
    <text evidence="10">The sequence shown here is derived from an EMBL/GenBank/DDBJ whole genome shotgun (WGS) entry which is preliminary data.</text>
</comment>
<evidence type="ECO:0000313" key="10">
    <source>
        <dbReference type="EMBL" id="MFC5896116.1"/>
    </source>
</evidence>
<dbReference type="InterPro" id="IPR043128">
    <property type="entry name" value="Rev_trsase/Diguanyl_cyclase"/>
</dbReference>
<keyword evidence="3 10" id="KW-0808">Transferase</keyword>
<feature type="compositionally biased region" description="Pro residues" evidence="7">
    <location>
        <begin position="17"/>
        <end position="32"/>
    </location>
</feature>
<accession>A0ABW1FNY1</accession>
<keyword evidence="5 8" id="KW-1133">Transmembrane helix</keyword>